<dbReference type="PANTHER" id="PTHR33619:SF3">
    <property type="entry name" value="POLYSACCHARIDE EXPORT PROTEIN GFCE-RELATED"/>
    <property type="match status" value="1"/>
</dbReference>
<evidence type="ECO:0000256" key="14">
    <source>
        <dbReference type="ARBA" id="ARBA00023288"/>
    </source>
</evidence>
<evidence type="ECO:0000259" key="16">
    <source>
        <dbReference type="Pfam" id="PF02563"/>
    </source>
</evidence>
<dbReference type="GO" id="GO:0009279">
    <property type="term" value="C:cell outer membrane"/>
    <property type="evidence" value="ECO:0007669"/>
    <property type="project" value="UniProtKB-SubCell"/>
</dbReference>
<feature type="domain" description="Soluble ligand binding" evidence="17">
    <location>
        <begin position="304"/>
        <end position="355"/>
    </location>
</feature>
<keyword evidence="3" id="KW-0813">Transport</keyword>
<evidence type="ECO:0000256" key="1">
    <source>
        <dbReference type="ARBA" id="ARBA00004571"/>
    </source>
</evidence>
<accession>A0A3B0YLK8</accession>
<keyword evidence="12" id="KW-0564">Palmitate</keyword>
<name>A0A3B0YLK8_9ZZZZ</name>
<dbReference type="Pfam" id="PF22461">
    <property type="entry name" value="SLBB_2"/>
    <property type="match status" value="1"/>
</dbReference>
<dbReference type="Gene3D" id="3.10.560.10">
    <property type="entry name" value="Outer membrane lipoprotein wza domain like"/>
    <property type="match status" value="6"/>
</dbReference>
<feature type="domain" description="Soluble ligand binding" evidence="17">
    <location>
        <begin position="738"/>
        <end position="786"/>
    </location>
</feature>
<evidence type="ECO:0000256" key="7">
    <source>
        <dbReference type="ARBA" id="ARBA00022729"/>
    </source>
</evidence>
<evidence type="ECO:0000256" key="6">
    <source>
        <dbReference type="ARBA" id="ARBA00022692"/>
    </source>
</evidence>
<feature type="domain" description="Soluble ligand binding" evidence="17">
    <location>
        <begin position="503"/>
        <end position="551"/>
    </location>
</feature>
<feature type="domain" description="Soluble ligand binding" evidence="17">
    <location>
        <begin position="598"/>
        <end position="632"/>
    </location>
</feature>
<protein>
    <submittedName>
        <fullName evidence="19">Polysialic acid transport protein KpsD</fullName>
    </submittedName>
</protein>
<feature type="domain" description="Soluble ligand binding" evidence="17">
    <location>
        <begin position="390"/>
        <end position="414"/>
    </location>
</feature>
<feature type="region of interest" description="Disordered" evidence="15">
    <location>
        <begin position="84"/>
        <end position="113"/>
    </location>
</feature>
<feature type="domain" description="Polysaccharide export protein N-terminal" evidence="16">
    <location>
        <begin position="142"/>
        <end position="204"/>
    </location>
</feature>
<comment type="similarity">
    <text evidence="2">Belongs to the BexD/CtrA/VexA family.</text>
</comment>
<evidence type="ECO:0000256" key="9">
    <source>
        <dbReference type="ARBA" id="ARBA00023065"/>
    </source>
</evidence>
<evidence type="ECO:0000259" key="17">
    <source>
        <dbReference type="Pfam" id="PF10531"/>
    </source>
</evidence>
<sequence>MISHITKMRMTINQQSGLVLRLVGIILMLCLVTISAAQTFTAEQMQRFEQLTPEQQARVMDVIGQEKIGRVEEPALEEPRLVMPLPSVSDDRPETDQNSTNVTNAVDDETENPWPPLKPFGYDLFAGVPTTFAPATDIPIDVDYVLGPGDTVKIQLFGKSNAEYSLVVSREGRLHFPKLGPISVAGMTFREMQTVLKTQIEKQMIGEQAVITLGALRSIRVFILGDVNQPGSYTVSALSTMTNALFVSGGVNAIGSLRHIQLKRRGKVVTRLDLYDLLLHGDTGNDVRLQPGDVIFVPPLRRTVGVAGEVRRPAIYELKHERNIQQLLELSGGLLPTAYPQASQIDRINARGERTLVDVDLSDKSVLATKVQAGDTLHVFSILEKMEDIVLLSGHVNRPGGYQWHPGMRLSDLVHSIKDDLLPRPDLGYALIRRELMPDQRIDILSVRLGQALQHPQSKDNIQLQSRDEVIVFGASEDRREAVDELVELLEQQASFRQPARTVRIGGVVRHPGNYPLETPMKVSDLVRAGGGLAEAAYALGAELTRYAVIDGSYREIAHVDVDLARILKGENDADFVLQPHDVLSIKRLPEWATAGTVEIRGEVRFPGTYPIARGEQLSKLLERAGGFTDMAFPQGAVFLREELRKRERQRIDEMSRRLESDLAAVSLKLAQEKDGNTGSLDVVRELGEQLRSIEPIGRLVINLPKLVKDTRDGRRSDYDVTLADGDRLYIPPITQEVTVTGEVFYPTSHLYAKGLDRDRYINMSGGATSKADTRRTYVIRADGSVEAGKSWYQGMSGSNIKPGDTIVVPLDVESVRPITMWTNVSQIIYQLAITAASANAIGIF</sequence>
<gene>
    <name evidence="19" type="ORF">MNBD_GAMMA14-859</name>
</gene>
<keyword evidence="9" id="KW-0406">Ion transport</keyword>
<dbReference type="GO" id="GO:0015288">
    <property type="term" value="F:porin activity"/>
    <property type="evidence" value="ECO:0007669"/>
    <property type="project" value="UniProtKB-KW"/>
</dbReference>
<evidence type="ECO:0000256" key="3">
    <source>
        <dbReference type="ARBA" id="ARBA00022448"/>
    </source>
</evidence>
<dbReference type="EMBL" id="UOFM01000204">
    <property type="protein sequence ID" value="VAW77023.1"/>
    <property type="molecule type" value="Genomic_DNA"/>
</dbReference>
<evidence type="ECO:0000313" key="19">
    <source>
        <dbReference type="EMBL" id="VAW77023.1"/>
    </source>
</evidence>
<keyword evidence="7" id="KW-0732">Signal</keyword>
<dbReference type="GO" id="GO:0006811">
    <property type="term" value="P:monoatomic ion transport"/>
    <property type="evidence" value="ECO:0007669"/>
    <property type="project" value="UniProtKB-KW"/>
</dbReference>
<dbReference type="Gene3D" id="3.30.1950.10">
    <property type="entry name" value="wza like domain"/>
    <property type="match status" value="1"/>
</dbReference>
<evidence type="ECO:0000256" key="11">
    <source>
        <dbReference type="ARBA" id="ARBA00023136"/>
    </source>
</evidence>
<evidence type="ECO:0000256" key="12">
    <source>
        <dbReference type="ARBA" id="ARBA00023139"/>
    </source>
</evidence>
<dbReference type="Pfam" id="PF10531">
    <property type="entry name" value="SLBB"/>
    <property type="match status" value="5"/>
</dbReference>
<dbReference type="InterPro" id="IPR003715">
    <property type="entry name" value="Poly_export_N"/>
</dbReference>
<reference evidence="19" key="1">
    <citation type="submission" date="2018-06" db="EMBL/GenBank/DDBJ databases">
        <authorList>
            <person name="Zhirakovskaya E."/>
        </authorList>
    </citation>
    <scope>NUCLEOTIDE SEQUENCE</scope>
</reference>
<evidence type="ECO:0000256" key="8">
    <source>
        <dbReference type="ARBA" id="ARBA00023047"/>
    </source>
</evidence>
<dbReference type="AlphaFoldDB" id="A0A3B0YLK8"/>
<dbReference type="InterPro" id="IPR054765">
    <property type="entry name" value="SLBB_dom"/>
</dbReference>
<dbReference type="GO" id="GO:0046930">
    <property type="term" value="C:pore complex"/>
    <property type="evidence" value="ECO:0007669"/>
    <property type="project" value="UniProtKB-KW"/>
</dbReference>
<dbReference type="PANTHER" id="PTHR33619">
    <property type="entry name" value="POLYSACCHARIDE EXPORT PROTEIN GFCE-RELATED"/>
    <property type="match status" value="1"/>
</dbReference>
<keyword evidence="4" id="KW-1134">Transmembrane beta strand</keyword>
<proteinExistence type="inferred from homology"/>
<dbReference type="GO" id="GO:0015159">
    <property type="term" value="F:polysaccharide transmembrane transporter activity"/>
    <property type="evidence" value="ECO:0007669"/>
    <property type="project" value="InterPro"/>
</dbReference>
<feature type="domain" description="SLBB" evidence="18">
    <location>
        <begin position="220"/>
        <end position="297"/>
    </location>
</feature>
<keyword evidence="10" id="KW-0626">Porin</keyword>
<dbReference type="InterPro" id="IPR019554">
    <property type="entry name" value="Soluble_ligand-bd"/>
</dbReference>
<organism evidence="19">
    <name type="scientific">hydrothermal vent metagenome</name>
    <dbReference type="NCBI Taxonomy" id="652676"/>
    <lineage>
        <taxon>unclassified sequences</taxon>
        <taxon>metagenomes</taxon>
        <taxon>ecological metagenomes</taxon>
    </lineage>
</organism>
<keyword evidence="5" id="KW-0762">Sugar transport</keyword>
<comment type="subcellular location">
    <subcellularLocation>
        <location evidence="1">Cell outer membrane</location>
        <topology evidence="1">Multi-pass membrane protein</topology>
    </subcellularLocation>
</comment>
<evidence type="ECO:0000259" key="18">
    <source>
        <dbReference type="Pfam" id="PF22461"/>
    </source>
</evidence>
<evidence type="ECO:0000256" key="10">
    <source>
        <dbReference type="ARBA" id="ARBA00023114"/>
    </source>
</evidence>
<keyword evidence="8" id="KW-0625">Polysaccharide transport</keyword>
<evidence type="ECO:0000256" key="2">
    <source>
        <dbReference type="ARBA" id="ARBA00009450"/>
    </source>
</evidence>
<evidence type="ECO:0000256" key="13">
    <source>
        <dbReference type="ARBA" id="ARBA00023237"/>
    </source>
</evidence>
<dbReference type="InterPro" id="IPR049712">
    <property type="entry name" value="Poly_export"/>
</dbReference>
<evidence type="ECO:0000256" key="5">
    <source>
        <dbReference type="ARBA" id="ARBA00022597"/>
    </source>
</evidence>
<keyword evidence="14" id="KW-0449">Lipoprotein</keyword>
<keyword evidence="6" id="KW-0812">Transmembrane</keyword>
<evidence type="ECO:0000256" key="15">
    <source>
        <dbReference type="SAM" id="MobiDB-lite"/>
    </source>
</evidence>
<dbReference type="Pfam" id="PF02563">
    <property type="entry name" value="Poly_export"/>
    <property type="match status" value="1"/>
</dbReference>
<keyword evidence="13" id="KW-0998">Cell outer membrane</keyword>
<evidence type="ECO:0000256" key="4">
    <source>
        <dbReference type="ARBA" id="ARBA00022452"/>
    </source>
</evidence>
<keyword evidence="11" id="KW-0472">Membrane</keyword>